<reference evidence="2" key="2">
    <citation type="submission" date="2015-06" db="UniProtKB">
        <authorList>
            <consortium name="EnsemblPlants"/>
        </authorList>
    </citation>
    <scope>IDENTIFICATION</scope>
    <source>
        <strain evidence="2">DM1-3 516 R44</strain>
    </source>
</reference>
<dbReference type="Proteomes" id="UP000011115">
    <property type="component" value="Unassembled WGS sequence"/>
</dbReference>
<dbReference type="PaxDb" id="4113-PGSC0003DMT400085514"/>
<feature type="compositionally biased region" description="Basic and acidic residues" evidence="1">
    <location>
        <begin position="202"/>
        <end position="218"/>
    </location>
</feature>
<feature type="compositionally biased region" description="Polar residues" evidence="1">
    <location>
        <begin position="187"/>
        <end position="197"/>
    </location>
</feature>
<accession>M1D9N5</accession>
<organism evidence="2 3">
    <name type="scientific">Solanum tuberosum</name>
    <name type="common">Potato</name>
    <dbReference type="NCBI Taxonomy" id="4113"/>
    <lineage>
        <taxon>Eukaryota</taxon>
        <taxon>Viridiplantae</taxon>
        <taxon>Streptophyta</taxon>
        <taxon>Embryophyta</taxon>
        <taxon>Tracheophyta</taxon>
        <taxon>Spermatophyta</taxon>
        <taxon>Magnoliopsida</taxon>
        <taxon>eudicotyledons</taxon>
        <taxon>Gunneridae</taxon>
        <taxon>Pentapetalae</taxon>
        <taxon>asterids</taxon>
        <taxon>lamiids</taxon>
        <taxon>Solanales</taxon>
        <taxon>Solanaceae</taxon>
        <taxon>Solanoideae</taxon>
        <taxon>Solaneae</taxon>
        <taxon>Solanum</taxon>
    </lineage>
</organism>
<protein>
    <submittedName>
        <fullName evidence="2">Uncharacterized protein</fullName>
    </submittedName>
</protein>
<dbReference type="Gramene" id="PGSC0003DMT400085514">
    <property type="protein sequence ID" value="PGSC0003DMT400085514"/>
    <property type="gene ID" value="PGSC0003DMG400035085"/>
</dbReference>
<evidence type="ECO:0000313" key="2">
    <source>
        <dbReference type="EnsemblPlants" id="PGSC0003DMT400085514"/>
    </source>
</evidence>
<dbReference type="AlphaFoldDB" id="M1D9N5"/>
<feature type="compositionally biased region" description="Low complexity" evidence="1">
    <location>
        <begin position="153"/>
        <end position="165"/>
    </location>
</feature>
<feature type="region of interest" description="Disordered" evidence="1">
    <location>
        <begin position="101"/>
        <end position="225"/>
    </location>
</feature>
<evidence type="ECO:0000313" key="3">
    <source>
        <dbReference type="Proteomes" id="UP000011115"/>
    </source>
</evidence>
<dbReference type="InParanoid" id="M1D9N5"/>
<proteinExistence type="predicted"/>
<keyword evidence="3" id="KW-1185">Reference proteome</keyword>
<dbReference type="HOGENOM" id="CLU_1191663_0_0_1"/>
<reference evidence="3" key="1">
    <citation type="journal article" date="2011" name="Nature">
        <title>Genome sequence and analysis of the tuber crop potato.</title>
        <authorList>
            <consortium name="The Potato Genome Sequencing Consortium"/>
        </authorList>
    </citation>
    <scope>NUCLEOTIDE SEQUENCE [LARGE SCALE GENOMIC DNA]</scope>
    <source>
        <strain evidence="3">cv. DM1-3 516 R44</strain>
    </source>
</reference>
<evidence type="ECO:0000256" key="1">
    <source>
        <dbReference type="SAM" id="MobiDB-lite"/>
    </source>
</evidence>
<dbReference type="EnsemblPlants" id="PGSC0003DMT400085514">
    <property type="protein sequence ID" value="PGSC0003DMT400085514"/>
    <property type="gene ID" value="PGSC0003DMG400035085"/>
</dbReference>
<sequence>MKIVEECKLDEVLMIKREYVIKCRNWVRTVLHGQSHGSWCPSWELSRSVNFSINLKELLEFARKRFTEGFTVCHVLYELSSLSWTIGKYFAPQVSSTDQYTDRGDLHGHFHGTMGPRRKNANKPAPVTALQSEGHDESEASGSEDSPLHAEEGGSSSDNGENSGSKFDVADGTQSAYDLGGNAESEGGSQDDTSTSPPVAKTKTETEAREEAVNRKDEEEITDDDTMVMYVNA</sequence>
<name>M1D9N5_SOLTU</name>